<name>A0ABR2HXU3_9EUKA</name>
<keyword evidence="2" id="KW-1185">Reference proteome</keyword>
<evidence type="ECO:0000313" key="2">
    <source>
        <dbReference type="Proteomes" id="UP001470230"/>
    </source>
</evidence>
<protein>
    <submittedName>
        <fullName evidence="1">Uncharacterized protein</fullName>
    </submittedName>
</protein>
<reference evidence="1 2" key="1">
    <citation type="submission" date="2024-04" db="EMBL/GenBank/DDBJ databases">
        <title>Tritrichomonas musculus Genome.</title>
        <authorList>
            <person name="Alves-Ferreira E."/>
            <person name="Grigg M."/>
            <person name="Lorenzi H."/>
            <person name="Galac M."/>
        </authorList>
    </citation>
    <scope>NUCLEOTIDE SEQUENCE [LARGE SCALE GENOMIC DNA]</scope>
    <source>
        <strain evidence="1 2">EAF2021</strain>
    </source>
</reference>
<dbReference type="Proteomes" id="UP001470230">
    <property type="component" value="Unassembled WGS sequence"/>
</dbReference>
<comment type="caution">
    <text evidence="1">The sequence shown here is derived from an EMBL/GenBank/DDBJ whole genome shotgun (WGS) entry which is preliminary data.</text>
</comment>
<accession>A0ABR2HXU3</accession>
<evidence type="ECO:0000313" key="1">
    <source>
        <dbReference type="EMBL" id="KAK8854331.1"/>
    </source>
</evidence>
<dbReference type="EMBL" id="JAPFFF010000021">
    <property type="protein sequence ID" value="KAK8854331.1"/>
    <property type="molecule type" value="Genomic_DNA"/>
</dbReference>
<proteinExistence type="predicted"/>
<sequence>MTYVDTPDKKQKHPHYEHRTTKLDLKDNEFSSKKFQQVRSTSTHKNLLKSFGRIGMCLNTKSPSVIPTEDLRKVCLILIKDTDEIDKELGVGPLNDGYLIGLKHHRLGFKIMYLYNSGRLATFLDFFMKNTTESLTVFYSGRDHGSDSITFKDGVLQKSSITDVISKNNNPQLRVMFITDSLSGGSFFNITGSSNMISFWVTKTADSNSKDAERTHGIFTYYFCKIISDCPNISPNRLIERMNPSLTRFDEVFQCEMSNKDIGESPIFK</sequence>
<gene>
    <name evidence="1" type="ORF">M9Y10_016891</name>
</gene>
<organism evidence="1 2">
    <name type="scientific">Tritrichomonas musculus</name>
    <dbReference type="NCBI Taxonomy" id="1915356"/>
    <lineage>
        <taxon>Eukaryota</taxon>
        <taxon>Metamonada</taxon>
        <taxon>Parabasalia</taxon>
        <taxon>Tritrichomonadida</taxon>
        <taxon>Tritrichomonadidae</taxon>
        <taxon>Tritrichomonas</taxon>
    </lineage>
</organism>